<evidence type="ECO:0000256" key="6">
    <source>
        <dbReference type="ARBA" id="ARBA00022692"/>
    </source>
</evidence>
<dbReference type="InterPro" id="IPR017972">
    <property type="entry name" value="Cyt_P450_CS"/>
</dbReference>
<evidence type="ECO:0000256" key="3">
    <source>
        <dbReference type="ARBA" id="ARBA00005179"/>
    </source>
</evidence>
<dbReference type="EMBL" id="SEOQ01000130">
    <property type="protein sequence ID" value="TFY69708.1"/>
    <property type="molecule type" value="Genomic_DNA"/>
</dbReference>
<evidence type="ECO:0000256" key="5">
    <source>
        <dbReference type="ARBA" id="ARBA00022617"/>
    </source>
</evidence>
<dbReference type="InterPro" id="IPR001128">
    <property type="entry name" value="Cyt_P450"/>
</dbReference>
<accession>A0A4Y9Z789</accession>
<evidence type="ECO:0000256" key="13">
    <source>
        <dbReference type="SAM" id="MobiDB-lite"/>
    </source>
</evidence>
<organism evidence="15 16">
    <name type="scientific">Dentipellis fragilis</name>
    <dbReference type="NCBI Taxonomy" id="205917"/>
    <lineage>
        <taxon>Eukaryota</taxon>
        <taxon>Fungi</taxon>
        <taxon>Dikarya</taxon>
        <taxon>Basidiomycota</taxon>
        <taxon>Agaricomycotina</taxon>
        <taxon>Agaricomycetes</taxon>
        <taxon>Russulales</taxon>
        <taxon>Hericiaceae</taxon>
        <taxon>Dentipellis</taxon>
    </lineage>
</organism>
<dbReference type="OrthoDB" id="2927658at2759"/>
<dbReference type="GO" id="GO:0016020">
    <property type="term" value="C:membrane"/>
    <property type="evidence" value="ECO:0007669"/>
    <property type="project" value="UniProtKB-SubCell"/>
</dbReference>
<evidence type="ECO:0000256" key="1">
    <source>
        <dbReference type="ARBA" id="ARBA00001971"/>
    </source>
</evidence>
<comment type="caution">
    <text evidence="15">The sequence shown here is derived from an EMBL/GenBank/DDBJ whole genome shotgun (WGS) entry which is preliminary data.</text>
</comment>
<reference evidence="15 16" key="1">
    <citation type="submission" date="2019-02" db="EMBL/GenBank/DDBJ databases">
        <title>Genome sequencing of the rare red list fungi Dentipellis fragilis.</title>
        <authorList>
            <person name="Buettner E."/>
            <person name="Kellner H."/>
        </authorList>
    </citation>
    <scope>NUCLEOTIDE SEQUENCE [LARGE SCALE GENOMIC DNA]</scope>
    <source>
        <strain evidence="15 16">DSM 105465</strain>
    </source>
</reference>
<dbReference type="GO" id="GO:0016705">
    <property type="term" value="F:oxidoreductase activity, acting on paired donors, with incorporation or reduction of molecular oxygen"/>
    <property type="evidence" value="ECO:0007669"/>
    <property type="project" value="InterPro"/>
</dbReference>
<dbReference type="InterPro" id="IPR036396">
    <property type="entry name" value="Cyt_P450_sf"/>
</dbReference>
<keyword evidence="10" id="KW-0408">Iron</keyword>
<keyword evidence="12 14" id="KW-0472">Membrane</keyword>
<dbReference type="PRINTS" id="PR00463">
    <property type="entry name" value="EP450I"/>
</dbReference>
<dbReference type="CDD" id="cd11065">
    <property type="entry name" value="CYP64-like"/>
    <property type="match status" value="2"/>
</dbReference>
<feature type="compositionally biased region" description="Basic and acidic residues" evidence="13">
    <location>
        <begin position="313"/>
        <end position="328"/>
    </location>
</feature>
<evidence type="ECO:0000256" key="2">
    <source>
        <dbReference type="ARBA" id="ARBA00004370"/>
    </source>
</evidence>
<keyword evidence="16" id="KW-1185">Reference proteome</keyword>
<dbReference type="InterPro" id="IPR050364">
    <property type="entry name" value="Cytochrome_P450_fung"/>
</dbReference>
<evidence type="ECO:0000256" key="11">
    <source>
        <dbReference type="ARBA" id="ARBA00023033"/>
    </source>
</evidence>
<dbReference type="SUPFAM" id="SSF48264">
    <property type="entry name" value="Cytochrome P450"/>
    <property type="match status" value="3"/>
</dbReference>
<feature type="transmembrane region" description="Helical" evidence="14">
    <location>
        <begin position="230"/>
        <end position="254"/>
    </location>
</feature>
<dbReference type="PANTHER" id="PTHR46300">
    <property type="entry name" value="P450, PUTATIVE (EUROFUNG)-RELATED-RELATED"/>
    <property type="match status" value="1"/>
</dbReference>
<dbReference type="PRINTS" id="PR00385">
    <property type="entry name" value="P450"/>
</dbReference>
<evidence type="ECO:0008006" key="17">
    <source>
        <dbReference type="Google" id="ProtNLM"/>
    </source>
</evidence>
<evidence type="ECO:0000256" key="7">
    <source>
        <dbReference type="ARBA" id="ARBA00022723"/>
    </source>
</evidence>
<feature type="transmembrane region" description="Helical" evidence="14">
    <location>
        <begin position="198"/>
        <end position="218"/>
    </location>
</feature>
<keyword evidence="7" id="KW-0479">Metal-binding</keyword>
<proteinExistence type="inferred from homology"/>
<evidence type="ECO:0000256" key="10">
    <source>
        <dbReference type="ARBA" id="ARBA00023004"/>
    </source>
</evidence>
<dbReference type="Gene3D" id="1.10.630.10">
    <property type="entry name" value="Cytochrome P450"/>
    <property type="match status" value="3"/>
</dbReference>
<comment type="cofactor">
    <cofactor evidence="1">
        <name>heme</name>
        <dbReference type="ChEBI" id="CHEBI:30413"/>
    </cofactor>
</comment>
<dbReference type="GO" id="GO:0005506">
    <property type="term" value="F:iron ion binding"/>
    <property type="evidence" value="ECO:0007669"/>
    <property type="project" value="InterPro"/>
</dbReference>
<dbReference type="PROSITE" id="PS00086">
    <property type="entry name" value="CYTOCHROME_P450"/>
    <property type="match status" value="2"/>
</dbReference>
<gene>
    <name evidence="15" type="ORF">EVG20_g3041</name>
</gene>
<keyword evidence="5" id="KW-0349">Heme</keyword>
<dbReference type="InterPro" id="IPR002401">
    <property type="entry name" value="Cyt_P450_E_grp-I"/>
</dbReference>
<comment type="subcellular location">
    <subcellularLocation>
        <location evidence="2">Membrane</location>
    </subcellularLocation>
</comment>
<feature type="transmembrane region" description="Helical" evidence="14">
    <location>
        <begin position="110"/>
        <end position="128"/>
    </location>
</feature>
<comment type="pathway">
    <text evidence="3">Secondary metabolite biosynthesis.</text>
</comment>
<dbReference type="GO" id="GO:0004497">
    <property type="term" value="F:monooxygenase activity"/>
    <property type="evidence" value="ECO:0007669"/>
    <property type="project" value="UniProtKB-KW"/>
</dbReference>
<keyword evidence="11" id="KW-0503">Monooxygenase</keyword>
<name>A0A4Y9Z789_9AGAM</name>
<evidence type="ECO:0000256" key="12">
    <source>
        <dbReference type="ARBA" id="ARBA00023136"/>
    </source>
</evidence>
<evidence type="ECO:0000256" key="9">
    <source>
        <dbReference type="ARBA" id="ARBA00023002"/>
    </source>
</evidence>
<sequence length="1703" mass="190993">MDAFTENAKVLTILSDMQISRYNALAAATIIIFDHGRVDLGKKSAYRGGLCYSSLIVITDFSPRSSTHTYLYQMGFQYRCTCFSLQSFHLAPAILTVLNTPYSCHFWIQWQSWTAVFTMTAITQLMLILRLRAMYLNDRVMTIVMFVAFALSMVSCTAIMSEALRQISGLSPRLDASTSSHSRTFCVPSPVPTFLPTFFIPVIALEAFLSGLAVVKWIRDVGYHLSSRAFAPALLRILVLDSVIYLIVCVFSALTTSAATTAHVPYTVRQYDNGVRDKCIAMDSQAGLFCVIFPHANIELTLPSWTPPGSPRASDRIRHVDGMRDGRPSHPQHPSPPPSHNTAPIDLHIGAQCRLGPRRNFGTSCGIPDARCYLLSSLFCASSTNLSPSPCAPLRNAVAIFDHTNRYYNSAITSILAGVRSPRASSVGVAGFHLIHSELQAVHELRVSAWVEDPCHLALEDLLKAMPSCSVHNNMSDLILYGFLALVLLGLFYAQSIGRRESGLPPGPPTLPIIGNIHQFPKSYAHLKFTEWARQYGGIFSLKVSSQTIVVVSDRQIARDLLETKGASTSSRPPNHFSELVTGLRSMVFMPYSQDLRRVRRLVHNMLSKDACNNHLPIQSAEATQLMYDFLKQPDQFYDHVIRYTSSVITSVLAGVRSPRITSPIVVEFNDFVHKWAALMEPTAHPPVDVFPILKYVPERWASWKRIVRDVRACQRQLYFGLIESCEQRVAADQRNGSFLEDVVANLEQYGIDKETAAYTCGILMEGGIETTSTYLHHFMLLMVNHPEIQSKAQREIDGVIGEDRTPTLEDFESLPYVQAVMSEVFRMRPPLQLGVPHYSIADEVTASKVDNYLVPKDSTIFMNIWAMNHDPEVFDHPERFDPDRFMIPELRSKAGLKGTADDSDWDLPFGYGRRFCVGIHLAKASIKLSVMNFLWAFDFKHAIDPVNKEPIAADINGYIPGATLAALPFICDIQPRSAARAKIIEQNFVGARSVYEPFEKELSQEDFAYVRDYWQFLKPPANATSEPPIASPMHDTAFFRPSSAPHLRTFPYHLVLLCVIRVVSARRYKMGLTGHGFHELETWHSIGRRERGLPPGPPTFPILGNLLQFPRQNAHIKFTEWARVYGGIISLKISSGTVVVLSNPRIVQDLMEARSSTTANRPVSHFGDLVTGGKSLIVIPVDSAWRRSRRIASEMLTKAACAKHLPIQHAEATQVMWDLLKEPDRFFDHINRYSNSVITSILAGVRSPRASSAGVVGFYNVIHKWTALMEPGAHPPVDLFPILKHIPERWASWKSLCREVRALQRAVYFGLLDRCETRIANEKQNGSFLEDVLEHLDAYGIDREIAGYLCGTLLEGGSETTATFVLNFILYMVNHPLIQAKAQEEVDRVIGADRTPVVDDFEHLPYVQALVKELFRIRPPVQMGVPHSSTADETVHGYIVPKDSVLIVNLWAIGHDPNAFDDPESFDPERFLKSEFGTKPGADDYGRRHDLAFGFGRRLCVGMRLAEASLALNIMNLLWAFDFLPAMDSTTKQPLKPSLNNYTKGVTLTPLPFTCNIRPRSSERAKFIEENFAEARSVFEQFEYEISAEDAEHVRSLPRKFMEWAKQYGGIFSLKVSSQTMVIISDARIARDLLETKGASTSSRPPSHFGELVTGMEHMAIMQNTPHWRRVRRLAHNMLSKDACARHLPIQAAEATQLMHDS</sequence>
<feature type="region of interest" description="Disordered" evidence="13">
    <location>
        <begin position="306"/>
        <end position="343"/>
    </location>
</feature>
<evidence type="ECO:0000256" key="8">
    <source>
        <dbReference type="ARBA" id="ARBA00022989"/>
    </source>
</evidence>
<dbReference type="Proteomes" id="UP000298327">
    <property type="component" value="Unassembled WGS sequence"/>
</dbReference>
<dbReference type="STRING" id="205917.A0A4Y9Z789"/>
<protein>
    <recommendedName>
        <fullName evidence="17">Cytochrome P450</fullName>
    </recommendedName>
</protein>
<feature type="transmembrane region" description="Helical" evidence="14">
    <location>
        <begin position="140"/>
        <end position="160"/>
    </location>
</feature>
<evidence type="ECO:0000256" key="14">
    <source>
        <dbReference type="SAM" id="Phobius"/>
    </source>
</evidence>
<evidence type="ECO:0000313" key="15">
    <source>
        <dbReference type="EMBL" id="TFY69708.1"/>
    </source>
</evidence>
<keyword evidence="8 14" id="KW-1133">Transmembrane helix</keyword>
<comment type="similarity">
    <text evidence="4">Belongs to the cytochrome P450 family.</text>
</comment>
<keyword evidence="9" id="KW-0560">Oxidoreductase</keyword>
<evidence type="ECO:0000256" key="4">
    <source>
        <dbReference type="ARBA" id="ARBA00010617"/>
    </source>
</evidence>
<dbReference type="PANTHER" id="PTHR46300:SF2">
    <property type="entry name" value="CYTOCHROME P450 MONOOXYGENASE ALNH-RELATED"/>
    <property type="match status" value="1"/>
</dbReference>
<keyword evidence="6 14" id="KW-0812">Transmembrane</keyword>
<dbReference type="GO" id="GO:0020037">
    <property type="term" value="F:heme binding"/>
    <property type="evidence" value="ECO:0007669"/>
    <property type="project" value="InterPro"/>
</dbReference>
<dbReference type="Pfam" id="PF00067">
    <property type="entry name" value="p450"/>
    <property type="match status" value="3"/>
</dbReference>
<evidence type="ECO:0000313" key="16">
    <source>
        <dbReference type="Proteomes" id="UP000298327"/>
    </source>
</evidence>